<protein>
    <submittedName>
        <fullName evidence="2">Uncharacterized protein</fullName>
    </submittedName>
</protein>
<comment type="caution">
    <text evidence="2">The sequence shown here is derived from an EMBL/GenBank/DDBJ whole genome shotgun (WGS) entry which is preliminary data.</text>
</comment>
<dbReference type="Proteomes" id="UP001371218">
    <property type="component" value="Unassembled WGS sequence"/>
</dbReference>
<gene>
    <name evidence="2" type="ORF">AACH06_04745</name>
</gene>
<reference evidence="2 3" key="1">
    <citation type="submission" date="2024-04" db="EMBL/GenBank/DDBJ databases">
        <title>Novel species of the genus Ideonella isolated from streams.</title>
        <authorList>
            <person name="Lu H."/>
        </authorList>
    </citation>
    <scope>NUCLEOTIDE SEQUENCE [LARGE SCALE GENOMIC DNA]</scope>
    <source>
        <strain evidence="2 3">DXS29W</strain>
    </source>
</reference>
<keyword evidence="1" id="KW-0732">Signal</keyword>
<feature type="chain" id="PRO_5046120385" evidence="1">
    <location>
        <begin position="32"/>
        <end position="144"/>
    </location>
</feature>
<accession>A0ABU9BKU8</accession>
<evidence type="ECO:0000256" key="1">
    <source>
        <dbReference type="SAM" id="SignalP"/>
    </source>
</evidence>
<sequence length="144" mass="15326">MKSTSIRRTASCLAKAALVAGISGVALPSMADCIQDQYGNQYNLTFDTTHFSITGTAKMAQCGGDEWPIVGSYSGSDFNKRQQAITFANATANASCTFGPFMLKGKYPKFAWYYNTGYGGQESKFVACTVEAVPTSAPGQGAQR</sequence>
<dbReference type="EMBL" id="JBBUTG010000002">
    <property type="protein sequence ID" value="MEK8030123.1"/>
    <property type="molecule type" value="Genomic_DNA"/>
</dbReference>
<feature type="signal peptide" evidence="1">
    <location>
        <begin position="1"/>
        <end position="31"/>
    </location>
</feature>
<evidence type="ECO:0000313" key="3">
    <source>
        <dbReference type="Proteomes" id="UP001371218"/>
    </source>
</evidence>
<keyword evidence="3" id="KW-1185">Reference proteome</keyword>
<evidence type="ECO:0000313" key="2">
    <source>
        <dbReference type="EMBL" id="MEK8030123.1"/>
    </source>
</evidence>
<name>A0ABU9BKU8_9BURK</name>
<organism evidence="2 3">
    <name type="scientific">Ideonella lacteola</name>
    <dbReference type="NCBI Taxonomy" id="2984193"/>
    <lineage>
        <taxon>Bacteria</taxon>
        <taxon>Pseudomonadati</taxon>
        <taxon>Pseudomonadota</taxon>
        <taxon>Betaproteobacteria</taxon>
        <taxon>Burkholderiales</taxon>
        <taxon>Sphaerotilaceae</taxon>
        <taxon>Ideonella</taxon>
    </lineage>
</organism>
<dbReference type="RefSeq" id="WP_341424475.1">
    <property type="nucleotide sequence ID" value="NZ_JBBUTG010000002.1"/>
</dbReference>
<proteinExistence type="predicted"/>